<keyword evidence="1" id="KW-0732">Signal</keyword>
<dbReference type="STRING" id="882086.SacxiDRAFT_4176"/>
<accession>I0V8A5</accession>
<evidence type="ECO:0000313" key="2">
    <source>
        <dbReference type="EMBL" id="EID56358.1"/>
    </source>
</evidence>
<feature type="chain" id="PRO_5039306154" description="Lipoprotein" evidence="1">
    <location>
        <begin position="23"/>
        <end position="200"/>
    </location>
</feature>
<dbReference type="Pfam" id="PF21172">
    <property type="entry name" value="CueP"/>
    <property type="match status" value="1"/>
</dbReference>
<sequence length="200" mass="21334">MKRNMIALGVVVLLLLTGCSVAGPESSRTSQGESASTAGGSTLLADFGLDGMDGKQIVDHLDRVPVARRSADLVASVRADHVVLADGVREVRVPLGEDRFYLSVAPYVDRTHDCVYHSLTTCRGELAGKEVRVRAVDDVTGEVLVEERTTTFDNGFVGFWLPRGVNGSIEVAYGDLTGRSAFSTTEDGATCLTTLRLTEG</sequence>
<proteinExistence type="predicted"/>
<name>I0V8A5_9PSEU</name>
<dbReference type="AlphaFoldDB" id="I0V8A5"/>
<dbReference type="Gene3D" id="2.60.40.3700">
    <property type="match status" value="1"/>
</dbReference>
<protein>
    <recommendedName>
        <fullName evidence="4">Lipoprotein</fullName>
    </recommendedName>
</protein>
<evidence type="ECO:0000313" key="3">
    <source>
        <dbReference type="Proteomes" id="UP000004691"/>
    </source>
</evidence>
<dbReference type="EMBL" id="JH636049">
    <property type="protein sequence ID" value="EID56358.1"/>
    <property type="molecule type" value="Genomic_DNA"/>
</dbReference>
<reference evidence="2 3" key="1">
    <citation type="submission" date="2012-01" db="EMBL/GenBank/DDBJ databases">
        <title>Improved High-Quality Draft sequence of Saccharomonospora xinjiangensis XJ-54.</title>
        <authorList>
            <consortium name="US DOE Joint Genome Institute"/>
            <person name="Lucas S."/>
            <person name="Han J."/>
            <person name="Lapidus A."/>
            <person name="Cheng J.-F."/>
            <person name="Goodwin L."/>
            <person name="Pitluck S."/>
            <person name="Peters L."/>
            <person name="Mikhailova N."/>
            <person name="Teshima H."/>
            <person name="Detter J.C."/>
            <person name="Han C."/>
            <person name="Tapia R."/>
            <person name="Land M."/>
            <person name="Hauser L."/>
            <person name="Kyrpides N."/>
            <person name="Ivanova N."/>
            <person name="Pagani I."/>
            <person name="Brambilla E.-M."/>
            <person name="Klenk H.-P."/>
            <person name="Woyke T."/>
        </authorList>
    </citation>
    <scope>NUCLEOTIDE SEQUENCE [LARGE SCALE GENOMIC DNA]</scope>
    <source>
        <strain evidence="2 3">XJ-54</strain>
    </source>
</reference>
<dbReference type="eggNOG" id="ENOG502ZBTG">
    <property type="taxonomic scope" value="Bacteria"/>
</dbReference>
<dbReference type="HOGENOM" id="CLU_115304_0_0_11"/>
<dbReference type="NCBIfam" id="NF038094">
    <property type="entry name" value="CueP_fam"/>
    <property type="match status" value="1"/>
</dbReference>
<keyword evidence="3" id="KW-1185">Reference proteome</keyword>
<dbReference type="Proteomes" id="UP000004691">
    <property type="component" value="Unassembled WGS sequence"/>
</dbReference>
<dbReference type="InterPro" id="IPR047808">
    <property type="entry name" value="CueP-like"/>
</dbReference>
<gene>
    <name evidence="2" type="ORF">SacxiDRAFT_4176</name>
</gene>
<evidence type="ECO:0000256" key="1">
    <source>
        <dbReference type="SAM" id="SignalP"/>
    </source>
</evidence>
<dbReference type="PROSITE" id="PS51257">
    <property type="entry name" value="PROKAR_LIPOPROTEIN"/>
    <property type="match status" value="1"/>
</dbReference>
<organism evidence="2 3">
    <name type="scientific">Saccharomonospora xinjiangensis XJ-54</name>
    <dbReference type="NCBI Taxonomy" id="882086"/>
    <lineage>
        <taxon>Bacteria</taxon>
        <taxon>Bacillati</taxon>
        <taxon>Actinomycetota</taxon>
        <taxon>Actinomycetes</taxon>
        <taxon>Pseudonocardiales</taxon>
        <taxon>Pseudonocardiaceae</taxon>
        <taxon>Saccharomonospora</taxon>
    </lineage>
</organism>
<evidence type="ECO:0008006" key="4">
    <source>
        <dbReference type="Google" id="ProtNLM"/>
    </source>
</evidence>
<feature type="signal peptide" evidence="1">
    <location>
        <begin position="1"/>
        <end position="22"/>
    </location>
</feature>